<keyword evidence="2" id="KW-1185">Reference proteome</keyword>
<organism evidence="1 2">
    <name type="scientific">Burkholderia ubonensis</name>
    <dbReference type="NCBI Taxonomy" id="101571"/>
    <lineage>
        <taxon>Bacteria</taxon>
        <taxon>Pseudomonadati</taxon>
        <taxon>Pseudomonadota</taxon>
        <taxon>Betaproteobacteria</taxon>
        <taxon>Burkholderiales</taxon>
        <taxon>Burkholderiaceae</taxon>
        <taxon>Burkholderia</taxon>
        <taxon>Burkholderia cepacia complex</taxon>
    </lineage>
</organism>
<protein>
    <recommendedName>
        <fullName evidence="3">DUF1120 domain-containing protein</fullName>
    </recommendedName>
</protein>
<dbReference type="AlphaFoldDB" id="A0AAW3MK30"/>
<dbReference type="Pfam" id="PF06551">
    <property type="entry name" value="DUF1120"/>
    <property type="match status" value="1"/>
</dbReference>
<evidence type="ECO:0000313" key="1">
    <source>
        <dbReference type="EMBL" id="KVP89333.1"/>
    </source>
</evidence>
<comment type="caution">
    <text evidence="1">The sequence shown here is derived from an EMBL/GenBank/DDBJ whole genome shotgun (WGS) entry which is preliminary data.</text>
</comment>
<proteinExistence type="predicted"/>
<dbReference type="EMBL" id="LPBJ01000095">
    <property type="protein sequence ID" value="KVP89333.1"/>
    <property type="molecule type" value="Genomic_DNA"/>
</dbReference>
<dbReference type="Proteomes" id="UP000056453">
    <property type="component" value="Unassembled WGS sequence"/>
</dbReference>
<dbReference type="InterPro" id="IPR010546">
    <property type="entry name" value="DUF1120"/>
</dbReference>
<name>A0AAW3MK30_9BURK</name>
<gene>
    <name evidence="1" type="ORF">WJ96_20255</name>
</gene>
<sequence>MLAAAPSFAAESVSATLTVTGKLSPGACNVSLDGGGSIDYGNIAAASLKKSDYTALNEQARALRVVCGSLTNAYVSVMDNRSASAIADAAMKQALGSDALTDTQVFGLGTTGGTTAANIGAYTIKLGRATTTDLSSTATQQAAVLTSGDKRTWTASTDAVAMTKGGATYYSAGGADTGSTPAQGKTFVFPVTVKAALNNTTDMPVSSKIALDGSATFTVSYN</sequence>
<evidence type="ECO:0008006" key="3">
    <source>
        <dbReference type="Google" id="ProtNLM"/>
    </source>
</evidence>
<evidence type="ECO:0000313" key="2">
    <source>
        <dbReference type="Proteomes" id="UP000056453"/>
    </source>
</evidence>
<reference evidence="1 2" key="1">
    <citation type="submission" date="2015-11" db="EMBL/GenBank/DDBJ databases">
        <title>Expanding the genomic diversity of Burkholderia species for the development of highly accurate diagnostics.</title>
        <authorList>
            <person name="Sahl J."/>
            <person name="Keim P."/>
            <person name="Wagner D."/>
        </authorList>
    </citation>
    <scope>NUCLEOTIDE SEQUENCE [LARGE SCALE GENOMIC DNA]</scope>
    <source>
        <strain evidence="1 2">MSMB1808WGS</strain>
    </source>
</reference>
<accession>A0AAW3MK30</accession>